<keyword evidence="1" id="KW-1133">Transmembrane helix</keyword>
<dbReference type="Proteomes" id="UP000186004">
    <property type="component" value="Unassembled WGS sequence"/>
</dbReference>
<dbReference type="AlphaFoldDB" id="A0A1N6STG4"/>
<gene>
    <name evidence="2" type="ORF">SAMN05444858_102392</name>
</gene>
<name>A0A1N6STG4_9ACTN</name>
<dbReference type="STRING" id="1198245.SAMN05444858_102392"/>
<feature type="transmembrane region" description="Helical" evidence="1">
    <location>
        <begin position="80"/>
        <end position="103"/>
    </location>
</feature>
<reference evidence="2 3" key="1">
    <citation type="submission" date="2017-01" db="EMBL/GenBank/DDBJ databases">
        <authorList>
            <person name="Mah S.A."/>
            <person name="Swanson W.J."/>
            <person name="Moy G.W."/>
            <person name="Vacquier V.D."/>
        </authorList>
    </citation>
    <scope>NUCLEOTIDE SEQUENCE [LARGE SCALE GENOMIC DNA]</scope>
    <source>
        <strain evidence="2 3">DSM 45758</strain>
    </source>
</reference>
<proteinExistence type="predicted"/>
<sequence length="119" mass="12751">MNIEIAHAADLDRVETLVSWLKRPHLDRVTVTMPGLDTTERERAARTIRHLFNDCGCAWGALAFVVAVAAAVLARPSGGTAYAMAALTCLAAAVAGKLLGLAWSRQRLLARLRALRSAS</sequence>
<evidence type="ECO:0000256" key="1">
    <source>
        <dbReference type="SAM" id="Phobius"/>
    </source>
</evidence>
<evidence type="ECO:0000313" key="3">
    <source>
        <dbReference type="Proteomes" id="UP000186004"/>
    </source>
</evidence>
<organism evidence="2 3">
    <name type="scientific">Micromonospora avicenniae</name>
    <dbReference type="NCBI Taxonomy" id="1198245"/>
    <lineage>
        <taxon>Bacteria</taxon>
        <taxon>Bacillati</taxon>
        <taxon>Actinomycetota</taxon>
        <taxon>Actinomycetes</taxon>
        <taxon>Micromonosporales</taxon>
        <taxon>Micromonosporaceae</taxon>
        <taxon>Micromonospora</taxon>
    </lineage>
</organism>
<dbReference type="OrthoDB" id="3405135at2"/>
<keyword evidence="3" id="KW-1185">Reference proteome</keyword>
<dbReference type="RefSeq" id="WP_076468070.1">
    <property type="nucleotide sequence ID" value="NZ_FTNF01000002.1"/>
</dbReference>
<evidence type="ECO:0000313" key="2">
    <source>
        <dbReference type="EMBL" id="SIQ44425.1"/>
    </source>
</evidence>
<keyword evidence="1" id="KW-0812">Transmembrane</keyword>
<dbReference type="EMBL" id="FTNF01000002">
    <property type="protein sequence ID" value="SIQ44425.1"/>
    <property type="molecule type" value="Genomic_DNA"/>
</dbReference>
<protein>
    <submittedName>
        <fullName evidence="2">Uncharacterized protein</fullName>
    </submittedName>
</protein>
<feature type="transmembrane region" description="Helical" evidence="1">
    <location>
        <begin position="51"/>
        <end position="74"/>
    </location>
</feature>
<accession>A0A1N6STG4</accession>
<keyword evidence="1" id="KW-0472">Membrane</keyword>